<keyword evidence="3" id="KW-0202">Cytokine</keyword>
<evidence type="ECO:0000256" key="8">
    <source>
        <dbReference type="ARBA" id="ARBA00038932"/>
    </source>
</evidence>
<evidence type="ECO:0000313" key="14">
    <source>
        <dbReference type="Proteomes" id="UP000298030"/>
    </source>
</evidence>
<proteinExistence type="inferred from homology"/>
<dbReference type="InterPro" id="IPR014347">
    <property type="entry name" value="Tautomerase/MIF_sf"/>
</dbReference>
<evidence type="ECO:0000256" key="3">
    <source>
        <dbReference type="ARBA" id="ARBA00022514"/>
    </source>
</evidence>
<comment type="caution">
    <text evidence="13">The sequence shown here is derived from an EMBL/GenBank/DDBJ whole genome shotgun (WGS) entry which is preliminary data.</text>
</comment>
<dbReference type="PANTHER" id="PTHR11954:SF6">
    <property type="entry name" value="MACROPHAGE MIGRATION INHIBITORY FACTOR"/>
    <property type="match status" value="1"/>
</dbReference>
<dbReference type="AlphaFoldDB" id="A0A4Y7TBP5"/>
<comment type="subcellular location">
    <subcellularLocation>
        <location evidence="1">Secreted</location>
    </subcellularLocation>
</comment>
<evidence type="ECO:0000256" key="5">
    <source>
        <dbReference type="ARBA" id="ARBA00023235"/>
    </source>
</evidence>
<comment type="catalytic activity">
    <reaction evidence="6">
        <text>3-phenylpyruvate = enol-phenylpyruvate</text>
        <dbReference type="Rhea" id="RHEA:17097"/>
        <dbReference type="ChEBI" id="CHEBI:16815"/>
        <dbReference type="ChEBI" id="CHEBI:18005"/>
        <dbReference type="EC" id="5.3.2.1"/>
    </reaction>
</comment>
<comment type="catalytic activity">
    <reaction evidence="7">
        <text>L-dopachrome = 5,6-dihydroxyindole-2-carboxylate</text>
        <dbReference type="Rhea" id="RHEA:13041"/>
        <dbReference type="ChEBI" id="CHEBI:16875"/>
        <dbReference type="ChEBI" id="CHEBI:57509"/>
        <dbReference type="EC" id="5.3.3.12"/>
    </reaction>
</comment>
<evidence type="ECO:0000256" key="11">
    <source>
        <dbReference type="ARBA" id="ARBA00041912"/>
    </source>
</evidence>
<dbReference type="EC" id="5.3.3.12" evidence="8"/>
<evidence type="ECO:0000256" key="7">
    <source>
        <dbReference type="ARBA" id="ARBA00036823"/>
    </source>
</evidence>
<dbReference type="GO" id="GO:0050178">
    <property type="term" value="F:phenylpyruvate tautomerase activity"/>
    <property type="evidence" value="ECO:0007669"/>
    <property type="project" value="UniProtKB-EC"/>
</dbReference>
<protein>
    <recommendedName>
        <fullName evidence="12">L-dopachrome isomerase</fullName>
        <ecNumber evidence="9">5.3.2.1</ecNumber>
        <ecNumber evidence="8">5.3.3.12</ecNumber>
    </recommendedName>
    <alternativeName>
        <fullName evidence="10">L-dopachrome tautomerase</fullName>
    </alternativeName>
    <alternativeName>
        <fullName evidence="11">Phenylpyruvate tautomerase</fullName>
    </alternativeName>
</protein>
<organism evidence="13 14">
    <name type="scientific">Coprinellus micaceus</name>
    <name type="common">Glistening ink-cap mushroom</name>
    <name type="synonym">Coprinus micaceus</name>
    <dbReference type="NCBI Taxonomy" id="71717"/>
    <lineage>
        <taxon>Eukaryota</taxon>
        <taxon>Fungi</taxon>
        <taxon>Dikarya</taxon>
        <taxon>Basidiomycota</taxon>
        <taxon>Agaricomycotina</taxon>
        <taxon>Agaricomycetes</taxon>
        <taxon>Agaricomycetidae</taxon>
        <taxon>Agaricales</taxon>
        <taxon>Agaricineae</taxon>
        <taxon>Psathyrellaceae</taxon>
        <taxon>Coprinellus</taxon>
    </lineage>
</organism>
<keyword evidence="4" id="KW-0964">Secreted</keyword>
<dbReference type="Pfam" id="PF01187">
    <property type="entry name" value="MIF"/>
    <property type="match status" value="1"/>
</dbReference>
<evidence type="ECO:0000256" key="9">
    <source>
        <dbReference type="ARBA" id="ARBA00039086"/>
    </source>
</evidence>
<keyword evidence="5" id="KW-0413">Isomerase</keyword>
<evidence type="ECO:0000256" key="12">
    <source>
        <dbReference type="ARBA" id="ARBA00042730"/>
    </source>
</evidence>
<dbReference type="GO" id="GO:0004167">
    <property type="term" value="F:dopachrome isomerase activity"/>
    <property type="evidence" value="ECO:0007669"/>
    <property type="project" value="UniProtKB-EC"/>
</dbReference>
<dbReference type="Proteomes" id="UP000298030">
    <property type="component" value="Unassembled WGS sequence"/>
</dbReference>
<accession>A0A4Y7TBP5</accession>
<evidence type="ECO:0000313" key="13">
    <source>
        <dbReference type="EMBL" id="TEB31348.1"/>
    </source>
</evidence>
<dbReference type="EC" id="5.3.2.1" evidence="9"/>
<evidence type="ECO:0000256" key="4">
    <source>
        <dbReference type="ARBA" id="ARBA00022525"/>
    </source>
</evidence>
<sequence>MPSLDLTTNVAIPNEREFVLEFSKFAADTLSKPETYISINVKHNPNLTFGGTFDPAFLLTIVSLGNINPEKNEKYSKQLFEFFKEKLGISGDRGYILFNDPGNSYLGYQGTTFATIFGKP</sequence>
<comment type="similarity">
    <text evidence="2">Belongs to the MIF family.</text>
</comment>
<dbReference type="OrthoDB" id="255819at2759"/>
<keyword evidence="14" id="KW-1185">Reference proteome</keyword>
<gene>
    <name evidence="13" type="ORF">FA13DRAFT_1629270</name>
</gene>
<evidence type="ECO:0000256" key="10">
    <source>
        <dbReference type="ARBA" id="ARBA00041631"/>
    </source>
</evidence>
<evidence type="ECO:0000256" key="1">
    <source>
        <dbReference type="ARBA" id="ARBA00004613"/>
    </source>
</evidence>
<dbReference type="EMBL" id="QPFP01000019">
    <property type="protein sequence ID" value="TEB31348.1"/>
    <property type="molecule type" value="Genomic_DNA"/>
</dbReference>
<dbReference type="SUPFAM" id="SSF55331">
    <property type="entry name" value="Tautomerase/MIF"/>
    <property type="match status" value="1"/>
</dbReference>
<dbReference type="Gene3D" id="3.30.429.10">
    <property type="entry name" value="Macrophage Migration Inhibitory Factor"/>
    <property type="match status" value="1"/>
</dbReference>
<reference evidence="13 14" key="1">
    <citation type="journal article" date="2019" name="Nat. Ecol. Evol.">
        <title>Megaphylogeny resolves global patterns of mushroom evolution.</title>
        <authorList>
            <person name="Varga T."/>
            <person name="Krizsan K."/>
            <person name="Foldi C."/>
            <person name="Dima B."/>
            <person name="Sanchez-Garcia M."/>
            <person name="Sanchez-Ramirez S."/>
            <person name="Szollosi G.J."/>
            <person name="Szarkandi J.G."/>
            <person name="Papp V."/>
            <person name="Albert L."/>
            <person name="Andreopoulos W."/>
            <person name="Angelini C."/>
            <person name="Antonin V."/>
            <person name="Barry K.W."/>
            <person name="Bougher N.L."/>
            <person name="Buchanan P."/>
            <person name="Buyck B."/>
            <person name="Bense V."/>
            <person name="Catcheside P."/>
            <person name="Chovatia M."/>
            <person name="Cooper J."/>
            <person name="Damon W."/>
            <person name="Desjardin D."/>
            <person name="Finy P."/>
            <person name="Geml J."/>
            <person name="Haridas S."/>
            <person name="Hughes K."/>
            <person name="Justo A."/>
            <person name="Karasinski D."/>
            <person name="Kautmanova I."/>
            <person name="Kiss B."/>
            <person name="Kocsube S."/>
            <person name="Kotiranta H."/>
            <person name="LaButti K.M."/>
            <person name="Lechner B.E."/>
            <person name="Liimatainen K."/>
            <person name="Lipzen A."/>
            <person name="Lukacs Z."/>
            <person name="Mihaltcheva S."/>
            <person name="Morgado L.N."/>
            <person name="Niskanen T."/>
            <person name="Noordeloos M.E."/>
            <person name="Ohm R.A."/>
            <person name="Ortiz-Santana B."/>
            <person name="Ovrebo C."/>
            <person name="Racz N."/>
            <person name="Riley R."/>
            <person name="Savchenko A."/>
            <person name="Shiryaev A."/>
            <person name="Soop K."/>
            <person name="Spirin V."/>
            <person name="Szebenyi C."/>
            <person name="Tomsovsky M."/>
            <person name="Tulloss R.E."/>
            <person name="Uehling J."/>
            <person name="Grigoriev I.V."/>
            <person name="Vagvolgyi C."/>
            <person name="Papp T."/>
            <person name="Martin F.M."/>
            <person name="Miettinen O."/>
            <person name="Hibbett D.S."/>
            <person name="Nagy L.G."/>
        </authorList>
    </citation>
    <scope>NUCLEOTIDE SEQUENCE [LARGE SCALE GENOMIC DNA]</scope>
    <source>
        <strain evidence="13 14">FP101781</strain>
    </source>
</reference>
<name>A0A4Y7TBP5_COPMI</name>
<dbReference type="STRING" id="71717.A0A4Y7TBP5"/>
<dbReference type="InterPro" id="IPR001398">
    <property type="entry name" value="Macrophage_inhib_fac"/>
</dbReference>
<dbReference type="GO" id="GO:0005615">
    <property type="term" value="C:extracellular space"/>
    <property type="evidence" value="ECO:0007669"/>
    <property type="project" value="UniProtKB-KW"/>
</dbReference>
<dbReference type="PANTHER" id="PTHR11954">
    <property type="entry name" value="D-DOPACHROME DECARBOXYLASE"/>
    <property type="match status" value="1"/>
</dbReference>
<evidence type="ECO:0000256" key="2">
    <source>
        <dbReference type="ARBA" id="ARBA00005851"/>
    </source>
</evidence>
<evidence type="ECO:0000256" key="6">
    <source>
        <dbReference type="ARBA" id="ARBA00036735"/>
    </source>
</evidence>